<evidence type="ECO:0000259" key="5">
    <source>
        <dbReference type="Pfam" id="PF25849"/>
    </source>
</evidence>
<feature type="domain" description="Pectate disaccharide-lyase-like N-terminal" evidence="5">
    <location>
        <begin position="337"/>
        <end position="394"/>
    </location>
</feature>
<evidence type="ECO:0000313" key="6">
    <source>
        <dbReference type="EMBL" id="CUQ76655.1"/>
    </source>
</evidence>
<dbReference type="GO" id="GO:0016787">
    <property type="term" value="F:hydrolase activity"/>
    <property type="evidence" value="ECO:0007669"/>
    <property type="project" value="UniProtKB-KW"/>
</dbReference>
<dbReference type="PANTHER" id="PTHR43695:SF1">
    <property type="entry name" value="RHAMNOGALACTURONAN ACETYLESTERASE"/>
    <property type="match status" value="1"/>
</dbReference>
<evidence type="ECO:0000256" key="1">
    <source>
        <dbReference type="ARBA" id="ARBA00008668"/>
    </source>
</evidence>
<comment type="similarity">
    <text evidence="1">Belongs to the 'GDSL' lipolytic enzyme family.</text>
</comment>
<dbReference type="Proteomes" id="UP000095621">
    <property type="component" value="Unassembled WGS sequence"/>
</dbReference>
<dbReference type="EC" id="3.1.1.-" evidence="6"/>
<dbReference type="EMBL" id="CZBU01000002">
    <property type="protein sequence ID" value="CUQ76655.1"/>
    <property type="molecule type" value="Genomic_DNA"/>
</dbReference>
<evidence type="ECO:0000256" key="4">
    <source>
        <dbReference type="SAM" id="SignalP"/>
    </source>
</evidence>
<keyword evidence="4" id="KW-0732">Signal</keyword>
<dbReference type="AlphaFoldDB" id="A0A174YNH3"/>
<feature type="compositionally biased region" description="Pro residues" evidence="3">
    <location>
        <begin position="521"/>
        <end position="567"/>
    </location>
</feature>
<dbReference type="InterPro" id="IPR058953">
    <property type="entry name" value="PelX-like_N"/>
</dbReference>
<dbReference type="Pfam" id="PF25849">
    <property type="entry name" value="PelX_N"/>
    <property type="match status" value="1"/>
</dbReference>
<protein>
    <submittedName>
        <fullName evidence="6">Rhamnogalacturonan acetylesterase rhgT</fullName>
        <ecNumber evidence="6">3.1.1.-</ecNumber>
    </submittedName>
</protein>
<name>A0A174YNH3_9FIRM</name>
<evidence type="ECO:0000313" key="7">
    <source>
        <dbReference type="Proteomes" id="UP000095621"/>
    </source>
</evidence>
<organism evidence="6 7">
    <name type="scientific">Lachnospira eligens</name>
    <dbReference type="NCBI Taxonomy" id="39485"/>
    <lineage>
        <taxon>Bacteria</taxon>
        <taxon>Bacillati</taxon>
        <taxon>Bacillota</taxon>
        <taxon>Clostridia</taxon>
        <taxon>Lachnospirales</taxon>
        <taxon>Lachnospiraceae</taxon>
        <taxon>Lachnospira</taxon>
    </lineage>
</organism>
<gene>
    <name evidence="6" type="primary">rhgT_1</name>
    <name evidence="6" type="ORF">ERS852490_01181</name>
</gene>
<dbReference type="InterPro" id="IPR037459">
    <property type="entry name" value="RhgT-like"/>
</dbReference>
<feature type="signal peptide" evidence="4">
    <location>
        <begin position="1"/>
        <end position="29"/>
    </location>
</feature>
<accession>A0A174YNH3</accession>
<keyword evidence="2 6" id="KW-0378">Hydrolase</keyword>
<sequence length="623" mass="67155">MKNKNRRLISCLLSAILLLVMSFGFGTFAGAEESDSSKPVVWIVGDSTVSAFTDNYYYPRYGWGTQIDKYLDGTFEVKNIALSGRSSTSYTADKEYGELIAGMKKGDFLLVGFGHNDEKAESGRYTNPNGDYKTAGSFAYSLYENYIKPAQAAGTTVVLCTPIVRRTADGNWSDSQLHVTAASGEFEGGSYPQAIINLGKDLNVPVVDMTSLTKKLYDSLGAAETVNLHAWTSSKPESVDNTHTNIWGGTYNAYLVTKTIKELNVAGLAEHIIDAKAPTKSDVLKSNPDYKESEYSNDLKDSELWANAGIFKGTVFGNVGGNDKIASKFKLESLDNGNINIAVNGAGKIASTADGIAMYYYRVPANSNFTITAKATVNSFTSNDQVSFGLMARDDMYVDQYINSTMGDYVAAGPLKLTKKDSVWNCFARKSGALTQGGTCANEIKAGETYNLKIESNTDGYACTFGNEETITGGFDFKLTSVDSEYVYVGMYVARSADVTFSDVKLVVDGKEITSAGEPENPTPGEPENPTPGEPENPTPGEPENPAPGEPENPAPAKPENPAPEQPAKPETPAEQPATDPVVSDNNGVETGDSYHMVWYIAAMTLTAGIACVELKRKKTFDK</sequence>
<proteinExistence type="inferred from homology"/>
<feature type="region of interest" description="Disordered" evidence="3">
    <location>
        <begin position="513"/>
        <end position="590"/>
    </location>
</feature>
<dbReference type="PANTHER" id="PTHR43695">
    <property type="entry name" value="PUTATIVE (AFU_ORTHOLOGUE AFUA_2G17250)-RELATED"/>
    <property type="match status" value="1"/>
</dbReference>
<evidence type="ECO:0000256" key="3">
    <source>
        <dbReference type="SAM" id="MobiDB-lite"/>
    </source>
</evidence>
<dbReference type="Gene3D" id="3.40.50.1110">
    <property type="entry name" value="SGNH hydrolase"/>
    <property type="match status" value="1"/>
</dbReference>
<dbReference type="Gene3D" id="2.60.120.560">
    <property type="entry name" value="Exo-inulinase, domain 1"/>
    <property type="match status" value="1"/>
</dbReference>
<dbReference type="InterPro" id="IPR036514">
    <property type="entry name" value="SGNH_hydro_sf"/>
</dbReference>
<dbReference type="SUPFAM" id="SSF52266">
    <property type="entry name" value="SGNH hydrolase"/>
    <property type="match status" value="1"/>
</dbReference>
<dbReference type="RefSeq" id="WP_207642825.1">
    <property type="nucleotide sequence ID" value="NZ_CZBU01000002.1"/>
</dbReference>
<evidence type="ECO:0000256" key="2">
    <source>
        <dbReference type="ARBA" id="ARBA00022801"/>
    </source>
</evidence>
<reference evidence="6 7" key="1">
    <citation type="submission" date="2015-09" db="EMBL/GenBank/DDBJ databases">
        <authorList>
            <consortium name="Pathogen Informatics"/>
        </authorList>
    </citation>
    <scope>NUCLEOTIDE SEQUENCE [LARGE SCALE GENOMIC DNA]</scope>
    <source>
        <strain evidence="6 7">2789STDY5834875</strain>
    </source>
</reference>
<feature type="chain" id="PRO_5039275050" evidence="4">
    <location>
        <begin position="30"/>
        <end position="623"/>
    </location>
</feature>